<keyword evidence="2" id="KW-1185">Reference proteome</keyword>
<dbReference type="AlphaFoldDB" id="A0A1I6DXU6"/>
<evidence type="ECO:0000313" key="1">
    <source>
        <dbReference type="EMBL" id="SFR10152.1"/>
    </source>
</evidence>
<gene>
    <name evidence="1" type="ORF">SAMN05660706_12048</name>
</gene>
<dbReference type="STRING" id="39060.SAMN05660706_12048"/>
<reference evidence="2" key="1">
    <citation type="submission" date="2016-10" db="EMBL/GenBank/DDBJ databases">
        <authorList>
            <person name="Varghese N."/>
            <person name="Submissions S."/>
        </authorList>
    </citation>
    <scope>NUCLEOTIDE SEQUENCE [LARGE SCALE GENOMIC DNA]</scope>
    <source>
        <strain evidence="2">DSM 3669</strain>
    </source>
</reference>
<organism evidence="1 2">
    <name type="scientific">Desulfoscipio geothermicus DSM 3669</name>
    <dbReference type="NCBI Taxonomy" id="1121426"/>
    <lineage>
        <taxon>Bacteria</taxon>
        <taxon>Bacillati</taxon>
        <taxon>Bacillota</taxon>
        <taxon>Clostridia</taxon>
        <taxon>Eubacteriales</taxon>
        <taxon>Desulfallaceae</taxon>
        <taxon>Desulfoscipio</taxon>
    </lineage>
</organism>
<name>A0A1I6DXU6_9FIRM</name>
<evidence type="ECO:0000313" key="2">
    <source>
        <dbReference type="Proteomes" id="UP000199584"/>
    </source>
</evidence>
<accession>A0A1I6DXU6</accession>
<proteinExistence type="predicted"/>
<protein>
    <submittedName>
        <fullName evidence="1">Uncharacterized protein</fullName>
    </submittedName>
</protein>
<sequence>MLPRATFLKTYLWGHIKARLAEGYTVGEILEAIDNYAEVVHGDDYYWTHKWRLDEFLLRGLDKFKSESDPRTNFLKDKSKAPGRAQGGVSKYTGYVNRTVGYDA</sequence>
<dbReference type="EMBL" id="FOYM01000020">
    <property type="protein sequence ID" value="SFR10152.1"/>
    <property type="molecule type" value="Genomic_DNA"/>
</dbReference>
<dbReference type="Proteomes" id="UP000199584">
    <property type="component" value="Unassembled WGS sequence"/>
</dbReference>